<proteinExistence type="predicted"/>
<keyword evidence="1" id="KW-0812">Transmembrane</keyword>
<feature type="transmembrane region" description="Helical" evidence="1">
    <location>
        <begin position="567"/>
        <end position="586"/>
    </location>
</feature>
<feature type="transmembrane region" description="Helical" evidence="1">
    <location>
        <begin position="542"/>
        <end position="560"/>
    </location>
</feature>
<protein>
    <recommendedName>
        <fullName evidence="4">DUF2157 domain-containing protein</fullName>
    </recommendedName>
</protein>
<name>A0A5C8I192_9MICO</name>
<feature type="transmembrane region" description="Helical" evidence="1">
    <location>
        <begin position="792"/>
        <end position="812"/>
    </location>
</feature>
<gene>
    <name evidence="2" type="ORF">FVP77_04705</name>
</gene>
<feature type="transmembrane region" description="Helical" evidence="1">
    <location>
        <begin position="1174"/>
        <end position="1194"/>
    </location>
</feature>
<reference evidence="2 3" key="1">
    <citation type="submission" date="2019-08" db="EMBL/GenBank/DDBJ databases">
        <authorList>
            <person name="Dong K."/>
        </authorList>
    </citation>
    <scope>NUCLEOTIDE SEQUENCE [LARGE SCALE GENOMIC DNA]</scope>
    <source>
        <strain evidence="2 3">JCM14558</strain>
    </source>
</reference>
<feature type="transmembrane region" description="Helical" evidence="1">
    <location>
        <begin position="1148"/>
        <end position="1168"/>
    </location>
</feature>
<feature type="transmembrane region" description="Helical" evidence="1">
    <location>
        <begin position="741"/>
        <end position="759"/>
    </location>
</feature>
<feature type="transmembrane region" description="Helical" evidence="1">
    <location>
        <begin position="675"/>
        <end position="696"/>
    </location>
</feature>
<feature type="transmembrane region" description="Helical" evidence="1">
    <location>
        <begin position="765"/>
        <end position="785"/>
    </location>
</feature>
<feature type="transmembrane region" description="Helical" evidence="1">
    <location>
        <begin position="1123"/>
        <end position="1141"/>
    </location>
</feature>
<feature type="transmembrane region" description="Helical" evidence="1">
    <location>
        <begin position="1098"/>
        <end position="1117"/>
    </location>
</feature>
<feature type="transmembrane region" description="Helical" evidence="1">
    <location>
        <begin position="518"/>
        <end position="536"/>
    </location>
</feature>
<evidence type="ECO:0000256" key="1">
    <source>
        <dbReference type="SAM" id="Phobius"/>
    </source>
</evidence>
<feature type="transmembrane region" description="Helical" evidence="1">
    <location>
        <begin position="217"/>
        <end position="237"/>
    </location>
</feature>
<feature type="transmembrane region" description="Helical" evidence="1">
    <location>
        <begin position="301"/>
        <end position="319"/>
    </location>
</feature>
<keyword evidence="3" id="KW-1185">Reference proteome</keyword>
<dbReference type="EMBL" id="VRSV01000001">
    <property type="protein sequence ID" value="TXK12762.1"/>
    <property type="molecule type" value="Genomic_DNA"/>
</dbReference>
<evidence type="ECO:0000313" key="3">
    <source>
        <dbReference type="Proteomes" id="UP000321034"/>
    </source>
</evidence>
<feature type="transmembrane region" description="Helical" evidence="1">
    <location>
        <begin position="358"/>
        <end position="380"/>
    </location>
</feature>
<feature type="transmembrane region" description="Helical" evidence="1">
    <location>
        <begin position="392"/>
        <end position="418"/>
    </location>
</feature>
<feature type="transmembrane region" description="Helical" evidence="1">
    <location>
        <begin position="276"/>
        <end position="295"/>
    </location>
</feature>
<feature type="transmembrane region" description="Helical" evidence="1">
    <location>
        <begin position="161"/>
        <end position="180"/>
    </location>
</feature>
<organism evidence="2 3">
    <name type="scientific">Microbacterium hatanonis</name>
    <dbReference type="NCBI Taxonomy" id="404366"/>
    <lineage>
        <taxon>Bacteria</taxon>
        <taxon>Bacillati</taxon>
        <taxon>Actinomycetota</taxon>
        <taxon>Actinomycetes</taxon>
        <taxon>Micrococcales</taxon>
        <taxon>Microbacteriaceae</taxon>
        <taxon>Microbacterium</taxon>
    </lineage>
</organism>
<feature type="transmembrane region" description="Helical" evidence="1">
    <location>
        <begin position="1055"/>
        <end position="1077"/>
    </location>
</feature>
<evidence type="ECO:0000313" key="2">
    <source>
        <dbReference type="EMBL" id="TXK12762.1"/>
    </source>
</evidence>
<accession>A0A5C8I192</accession>
<dbReference type="OrthoDB" id="5149148at2"/>
<feature type="transmembrane region" description="Helical" evidence="1">
    <location>
        <begin position="645"/>
        <end position="663"/>
    </location>
</feature>
<feature type="transmembrane region" description="Helical" evidence="1">
    <location>
        <begin position="1031"/>
        <end position="1049"/>
    </location>
</feature>
<feature type="transmembrane region" description="Helical" evidence="1">
    <location>
        <begin position="134"/>
        <end position="154"/>
    </location>
</feature>
<feature type="transmembrane region" description="Helical" evidence="1">
    <location>
        <begin position="842"/>
        <end position="861"/>
    </location>
</feature>
<dbReference type="AlphaFoldDB" id="A0A5C8I192"/>
<keyword evidence="1" id="KW-0472">Membrane</keyword>
<feature type="transmembrane region" description="Helical" evidence="1">
    <location>
        <begin position="243"/>
        <end position="264"/>
    </location>
</feature>
<feature type="transmembrane region" description="Helical" evidence="1">
    <location>
        <begin position="818"/>
        <end position="835"/>
    </location>
</feature>
<feature type="transmembrane region" description="Helical" evidence="1">
    <location>
        <begin position="902"/>
        <end position="920"/>
    </location>
</feature>
<comment type="caution">
    <text evidence="2">The sequence shown here is derived from an EMBL/GenBank/DDBJ whole genome shotgun (WGS) entry which is preliminary data.</text>
</comment>
<feature type="transmembrane region" description="Helical" evidence="1">
    <location>
        <begin position="702"/>
        <end position="720"/>
    </location>
</feature>
<dbReference type="InterPro" id="IPR058062">
    <property type="entry name" value="SCO7613_C"/>
</dbReference>
<feature type="transmembrane region" description="Helical" evidence="1">
    <location>
        <begin position="873"/>
        <end position="890"/>
    </location>
</feature>
<feature type="transmembrane region" description="Helical" evidence="1">
    <location>
        <begin position="999"/>
        <end position="1019"/>
    </location>
</feature>
<keyword evidence="1" id="KW-1133">Transmembrane helix</keyword>
<feature type="transmembrane region" description="Helical" evidence="1">
    <location>
        <begin position="973"/>
        <end position="993"/>
    </location>
</feature>
<feature type="transmembrane region" description="Helical" evidence="1">
    <location>
        <begin position="430"/>
        <end position="450"/>
    </location>
</feature>
<dbReference type="Proteomes" id="UP000321034">
    <property type="component" value="Unassembled WGS sequence"/>
</dbReference>
<feature type="transmembrane region" description="Helical" evidence="1">
    <location>
        <begin position="619"/>
        <end position="639"/>
    </location>
</feature>
<feature type="transmembrane region" description="Helical" evidence="1">
    <location>
        <begin position="486"/>
        <end position="506"/>
    </location>
</feature>
<feature type="transmembrane region" description="Helical" evidence="1">
    <location>
        <begin position="326"/>
        <end position="346"/>
    </location>
</feature>
<feature type="transmembrane region" description="Helical" evidence="1">
    <location>
        <begin position="462"/>
        <end position="480"/>
    </location>
</feature>
<feature type="transmembrane region" description="Helical" evidence="1">
    <location>
        <begin position="107"/>
        <end position="128"/>
    </location>
</feature>
<feature type="transmembrane region" description="Helical" evidence="1">
    <location>
        <begin position="940"/>
        <end position="961"/>
    </location>
</feature>
<feature type="transmembrane region" description="Helical" evidence="1">
    <location>
        <begin position="192"/>
        <end position="212"/>
    </location>
</feature>
<dbReference type="RefSeq" id="WP_147893469.1">
    <property type="nucleotide sequence ID" value="NZ_BAAANR010000001.1"/>
</dbReference>
<evidence type="ECO:0008006" key="4">
    <source>
        <dbReference type="Google" id="ProtNLM"/>
    </source>
</evidence>
<feature type="transmembrane region" description="Helical" evidence="1">
    <location>
        <begin position="592"/>
        <end position="612"/>
    </location>
</feature>
<dbReference type="NCBIfam" id="NF047321">
    <property type="entry name" value="SCO7613_CTERM"/>
    <property type="match status" value="1"/>
</dbReference>
<sequence>MSATTGVRRAPRWSVDALRALRESPACPVCEVNAVADRFCRACGADFTEIGDELWQVSQSAADALEARQGVLDRVPLRPRVAPAPAPRAAATPPTSRPGSSATVQSVLALAGAGLVAVAAIVFTFFNPDLTDRAVRGAIVAAITVVFLLGARVLMRRGLRFSAEAVGALGIVFVGLDVSSVAELTPAGQSPWVLAAVGTLIAGAAMGALGAVVRLRVWLWAAVVGVSLVPVMFGVAAGPGVGLPAGALATAGAAFALMSATDRLRARFDGRLRAERIALTVVQIAFVAIAVPPVWVPDDASGLWVTTGALVAAAVLALLSARHPAGAFWSFVAGSAGVAAAAMVPLAVASTSTASSEWVGLAAVPAAAAVGLVAVGALVPTPHPVLREPFHAGALAAIALASMAPASFAGLLGSATVWGVDSEDDLFDPAVTGATATGLASVAIGLIAFGLLSIRRGENRRWVAQLGAWSGMAAALVTLTSTSLPLWVRVALGLSYAVGLSLAVMLPRLLSSSAATRLPLIAGAHAALILAGLLSWRDDAVVVWAGTAIVATVALLARTLPAAARFWHVGVGYAYALVVFGTALHQLGLGSIALLCLTTAVGGIAAIVATFVPAVRPRAWWAVLVVTAVPFAIGVAQVVFERSGWTALSTAVIFALALTLVHTRRPGLGAALRTLAGAVLVPALAVVAVCLGAQFLEVSGSPVVLPVIAALVALVLPSLPTIRDALVGRVGETGAAAAERGIEASTLLTAAIAVALSLARESAGLGTTLVVLTILGVGAGAAALWGRRRYGWWLAGAALTGALWCAWALSGVDAFEPYVLPPTLGAAIIGLVLTARGGKGRAIYCAGLVLAVVPVAVLLAISGSGGPVAGRTYGLVVAAWALAGIGMLLGRGDSRIAERLRGLRVPTFAVAVAAGAAGAVQAVRWGFALDTAPLSATPDVLLFLALGAAGAIPAALAGRALRRGGAAGSPLASSRWLLAPAVLYIAAAAWPAIHRDWFTIWTMWALMVAALAIMLVVAVRDRSRATGLPPVWFLFVIAFATAVVAWSPRDLRVEWFSLPLGAFLLVAGATALAGSAAGGDAAARPRLSDWPRGWRGSWALLAPGLLVMLSASIAATYTDPLTWRAILVIVVALAAILVGAGARVAAPFVIGIVVLPVENVLAFMVQIGRGIESMPWWITLSVVGAVLLIIAVTYERRDGEGEGIAARLRDLA</sequence>